<dbReference type="GO" id="GO:0070967">
    <property type="term" value="F:coenzyme F420 binding"/>
    <property type="evidence" value="ECO:0007669"/>
    <property type="project" value="TreeGrafter"/>
</dbReference>
<dbReference type="SUPFAM" id="SSF50475">
    <property type="entry name" value="FMN-binding split barrel"/>
    <property type="match status" value="1"/>
</dbReference>
<reference evidence="3 4" key="1">
    <citation type="submission" date="2014-07" db="EMBL/GenBank/DDBJ databases">
        <authorList>
            <person name="McCorrison J."/>
            <person name="Sanka R."/>
            <person name="Torralba M."/>
            <person name="Gillis M."/>
            <person name="Haft D.H."/>
            <person name="Methe B."/>
            <person name="Sutton G."/>
            <person name="Nelson K.E."/>
        </authorList>
    </citation>
    <scope>NUCLEOTIDE SEQUENCE [LARGE SCALE GENOMIC DNA]</scope>
    <source>
        <strain evidence="3 4">DNF00040</strain>
    </source>
</reference>
<keyword evidence="1" id="KW-0560">Oxidoreductase</keyword>
<dbReference type="AlphaFoldDB" id="A0A095ZB95"/>
<keyword evidence="4" id="KW-1185">Reference proteome</keyword>
<dbReference type="InterPro" id="IPR012349">
    <property type="entry name" value="Split_barrel_FMN-bd"/>
</dbReference>
<dbReference type="RefSeq" id="WP_018026853.1">
    <property type="nucleotide sequence ID" value="NZ_JRNI01000008.1"/>
</dbReference>
<protein>
    <recommendedName>
        <fullName evidence="2">Pyridoxamine 5'-phosphate oxidase N-terminal domain-containing protein</fullName>
    </recommendedName>
</protein>
<dbReference type="GO" id="GO:0005829">
    <property type="term" value="C:cytosol"/>
    <property type="evidence" value="ECO:0007669"/>
    <property type="project" value="TreeGrafter"/>
</dbReference>
<gene>
    <name evidence="3" type="ORF">HMPREF2130_01570</name>
</gene>
<dbReference type="eggNOG" id="COG0748">
    <property type="taxonomic scope" value="Bacteria"/>
</dbReference>
<dbReference type="PANTHER" id="PTHR35176">
    <property type="entry name" value="HEME OXYGENASE HI_0854-RELATED"/>
    <property type="match status" value="1"/>
</dbReference>
<dbReference type="EMBL" id="JRNI01000008">
    <property type="protein sequence ID" value="KGF32050.1"/>
    <property type="molecule type" value="Genomic_DNA"/>
</dbReference>
<dbReference type="InterPro" id="IPR014419">
    <property type="entry name" value="HutZ"/>
</dbReference>
<feature type="domain" description="Pyridoxamine 5'-phosphate oxidase N-terminal" evidence="2">
    <location>
        <begin position="20"/>
        <end position="141"/>
    </location>
</feature>
<dbReference type="PIRSF" id="PIRSF004633">
    <property type="entry name" value="UCP_PLP_oxd"/>
    <property type="match status" value="1"/>
</dbReference>
<comment type="caution">
    <text evidence="3">The sequence shown here is derived from an EMBL/GenBank/DDBJ whole genome shotgun (WGS) entry which is preliminary data.</text>
</comment>
<accession>A0A095ZB95</accession>
<proteinExistence type="predicted"/>
<dbReference type="InterPro" id="IPR011576">
    <property type="entry name" value="Pyridox_Oxase_N"/>
</dbReference>
<evidence type="ECO:0000313" key="3">
    <source>
        <dbReference type="EMBL" id="KGF32050.1"/>
    </source>
</evidence>
<evidence type="ECO:0000256" key="1">
    <source>
        <dbReference type="ARBA" id="ARBA00023002"/>
    </source>
</evidence>
<name>A0A095ZB95_9BURK</name>
<dbReference type="Proteomes" id="UP000029629">
    <property type="component" value="Unassembled WGS sequence"/>
</dbReference>
<evidence type="ECO:0000259" key="2">
    <source>
        <dbReference type="Pfam" id="PF01243"/>
    </source>
</evidence>
<dbReference type="GO" id="GO:0016627">
    <property type="term" value="F:oxidoreductase activity, acting on the CH-CH group of donors"/>
    <property type="evidence" value="ECO:0007669"/>
    <property type="project" value="TreeGrafter"/>
</dbReference>
<sequence length="168" mass="18688">MNQSMAEQTAKNAELATKLQALHQQPSLMIASLNADGSPLISYAPFYERDGVFYVFVSLLAEHTPNLLERPQASVMLLRDEATTTNHFVRERVRYEVVCRPVAREEAVYESILQGLEQKQGRIVALLKSLADFYLIALEPTVGNLVVGAGAAYRFKAGESAFEQVRGR</sequence>
<dbReference type="InterPro" id="IPR052019">
    <property type="entry name" value="F420H2_bilvrd_red/Heme_oxyg"/>
</dbReference>
<dbReference type="PANTHER" id="PTHR35176:SF6">
    <property type="entry name" value="HEME OXYGENASE HI_0854-RELATED"/>
    <property type="match status" value="1"/>
</dbReference>
<dbReference type="GeneID" id="93428581"/>
<organism evidence="3 4">
    <name type="scientific">Oligella urethralis DNF00040</name>
    <dbReference type="NCBI Taxonomy" id="1401065"/>
    <lineage>
        <taxon>Bacteria</taxon>
        <taxon>Pseudomonadati</taxon>
        <taxon>Pseudomonadota</taxon>
        <taxon>Betaproteobacteria</taxon>
        <taxon>Burkholderiales</taxon>
        <taxon>Alcaligenaceae</taxon>
        <taxon>Oligella</taxon>
    </lineage>
</organism>
<evidence type="ECO:0000313" key="4">
    <source>
        <dbReference type="Proteomes" id="UP000029629"/>
    </source>
</evidence>
<dbReference type="Pfam" id="PF01243">
    <property type="entry name" value="PNPOx_N"/>
    <property type="match status" value="1"/>
</dbReference>
<dbReference type="Gene3D" id="2.30.110.10">
    <property type="entry name" value="Electron Transport, Fmn-binding Protein, Chain A"/>
    <property type="match status" value="1"/>
</dbReference>